<evidence type="ECO:0000259" key="7">
    <source>
        <dbReference type="PROSITE" id="PS50222"/>
    </source>
</evidence>
<evidence type="ECO:0000256" key="5">
    <source>
        <dbReference type="ARBA" id="ARBA00022837"/>
    </source>
</evidence>
<dbReference type="InterPro" id="IPR018247">
    <property type="entry name" value="EF_Hand_1_Ca_BS"/>
</dbReference>
<organism evidence="8 9">
    <name type="scientific">Wickerhamomyces anomalus (strain ATCC 58044 / CBS 1984 / NCYC 433 / NRRL Y-366-8)</name>
    <name type="common">Yeast</name>
    <name type="synonym">Hansenula anomala</name>
    <dbReference type="NCBI Taxonomy" id="683960"/>
    <lineage>
        <taxon>Eukaryota</taxon>
        <taxon>Fungi</taxon>
        <taxon>Dikarya</taxon>
        <taxon>Ascomycota</taxon>
        <taxon>Saccharomycotina</taxon>
        <taxon>Saccharomycetes</taxon>
        <taxon>Phaffomycetales</taxon>
        <taxon>Wickerhamomycetaceae</taxon>
        <taxon>Wickerhamomyces</taxon>
    </lineage>
</organism>
<feature type="compositionally biased region" description="Low complexity" evidence="6">
    <location>
        <begin position="1"/>
        <end position="45"/>
    </location>
</feature>
<dbReference type="EMBL" id="KV454210">
    <property type="protein sequence ID" value="ODQ60484.1"/>
    <property type="molecule type" value="Genomic_DNA"/>
</dbReference>
<keyword evidence="9" id="KW-1185">Reference proteome</keyword>
<accession>A0A1E3P5H2</accession>
<keyword evidence="3" id="KW-0479">Metal-binding</keyword>
<dbReference type="GO" id="GO:0005509">
    <property type="term" value="F:calcium ion binding"/>
    <property type="evidence" value="ECO:0007669"/>
    <property type="project" value="InterPro"/>
</dbReference>
<dbReference type="Pfam" id="PF13499">
    <property type="entry name" value="EF-hand_7"/>
    <property type="match status" value="1"/>
</dbReference>
<evidence type="ECO:0000256" key="3">
    <source>
        <dbReference type="ARBA" id="ARBA00022723"/>
    </source>
</evidence>
<dbReference type="RefSeq" id="XP_019039691.1">
    <property type="nucleotide sequence ID" value="XM_019181745.1"/>
</dbReference>
<name>A0A1E3P5H2_WICAA</name>
<dbReference type="InterPro" id="IPR051426">
    <property type="entry name" value="Peflin/Sorcin_CaBP"/>
</dbReference>
<dbReference type="CDD" id="cd16180">
    <property type="entry name" value="EFh_PEF_Group_I"/>
    <property type="match status" value="1"/>
</dbReference>
<dbReference type="GO" id="GO:0048306">
    <property type="term" value="F:calcium-dependent protein binding"/>
    <property type="evidence" value="ECO:0007669"/>
    <property type="project" value="UniProtKB-ARBA"/>
</dbReference>
<feature type="region of interest" description="Disordered" evidence="6">
    <location>
        <begin position="1"/>
        <end position="74"/>
    </location>
</feature>
<dbReference type="OrthoDB" id="186625at2759"/>
<protein>
    <recommendedName>
        <fullName evidence="7">EF-hand domain-containing protein</fullName>
    </recommendedName>
</protein>
<evidence type="ECO:0000256" key="2">
    <source>
        <dbReference type="ARBA" id="ARBA00022490"/>
    </source>
</evidence>
<dbReference type="GeneID" id="30198991"/>
<evidence type="ECO:0000256" key="4">
    <source>
        <dbReference type="ARBA" id="ARBA00022737"/>
    </source>
</evidence>
<evidence type="ECO:0000256" key="6">
    <source>
        <dbReference type="SAM" id="MobiDB-lite"/>
    </source>
</evidence>
<comment type="subcellular location">
    <subcellularLocation>
        <location evidence="1">Cytoplasm</location>
    </subcellularLocation>
</comment>
<dbReference type="SMART" id="SM00054">
    <property type="entry name" value="EFh"/>
    <property type="match status" value="3"/>
</dbReference>
<keyword evidence="5" id="KW-0106">Calcium</keyword>
<dbReference type="Gene3D" id="1.10.238.10">
    <property type="entry name" value="EF-hand"/>
    <property type="match status" value="2"/>
</dbReference>
<keyword evidence="4" id="KW-0677">Repeat</keyword>
<reference evidence="8 9" key="1">
    <citation type="journal article" date="2016" name="Proc. Natl. Acad. Sci. U.S.A.">
        <title>Comparative genomics of biotechnologically important yeasts.</title>
        <authorList>
            <person name="Riley R."/>
            <person name="Haridas S."/>
            <person name="Wolfe K.H."/>
            <person name="Lopes M.R."/>
            <person name="Hittinger C.T."/>
            <person name="Goeker M."/>
            <person name="Salamov A.A."/>
            <person name="Wisecaver J.H."/>
            <person name="Long T.M."/>
            <person name="Calvey C.H."/>
            <person name="Aerts A.L."/>
            <person name="Barry K.W."/>
            <person name="Choi C."/>
            <person name="Clum A."/>
            <person name="Coughlan A.Y."/>
            <person name="Deshpande S."/>
            <person name="Douglass A.P."/>
            <person name="Hanson S.J."/>
            <person name="Klenk H.-P."/>
            <person name="LaButti K.M."/>
            <person name="Lapidus A."/>
            <person name="Lindquist E.A."/>
            <person name="Lipzen A.M."/>
            <person name="Meier-Kolthoff J.P."/>
            <person name="Ohm R.A."/>
            <person name="Otillar R.P."/>
            <person name="Pangilinan J.L."/>
            <person name="Peng Y."/>
            <person name="Rokas A."/>
            <person name="Rosa C.A."/>
            <person name="Scheuner C."/>
            <person name="Sibirny A.A."/>
            <person name="Slot J.C."/>
            <person name="Stielow J.B."/>
            <person name="Sun H."/>
            <person name="Kurtzman C.P."/>
            <person name="Blackwell M."/>
            <person name="Grigoriev I.V."/>
            <person name="Jeffries T.W."/>
        </authorList>
    </citation>
    <scope>NUCLEOTIDE SEQUENCE [LARGE SCALE GENOMIC DNA]</scope>
    <source>
        <strain evidence="9">ATCC 58044 / CBS 1984 / NCYC 433 / NRRL Y-366-8</strain>
    </source>
</reference>
<keyword evidence="2" id="KW-0963">Cytoplasm</keyword>
<evidence type="ECO:0000256" key="1">
    <source>
        <dbReference type="ARBA" id="ARBA00004496"/>
    </source>
</evidence>
<proteinExistence type="predicted"/>
<gene>
    <name evidence="8" type="ORF">WICANDRAFT_30581</name>
</gene>
<dbReference type="PROSITE" id="PS50222">
    <property type="entry name" value="EF_HAND_2"/>
    <property type="match status" value="2"/>
</dbReference>
<dbReference type="PANTHER" id="PTHR46212:SF3">
    <property type="entry name" value="GH27120P"/>
    <property type="match status" value="1"/>
</dbReference>
<dbReference type="InterPro" id="IPR002048">
    <property type="entry name" value="EF_hand_dom"/>
</dbReference>
<dbReference type="SUPFAM" id="SSF47473">
    <property type="entry name" value="EF-hand"/>
    <property type="match status" value="1"/>
</dbReference>
<dbReference type="STRING" id="683960.A0A1E3P5H2"/>
<evidence type="ECO:0000313" key="8">
    <source>
        <dbReference type="EMBL" id="ODQ60484.1"/>
    </source>
</evidence>
<dbReference type="InterPro" id="IPR011992">
    <property type="entry name" value="EF-hand-dom_pair"/>
</dbReference>
<evidence type="ECO:0000313" key="9">
    <source>
        <dbReference type="Proteomes" id="UP000094112"/>
    </source>
</evidence>
<sequence length="274" mass="32077">MSQHPRPIQRQQQQPQQQQQRYANQHPLPQNPRQQQYQQIPQSQPLPRPNSGFAQDRIASQPNAPGSPYAGYAPSAYNQLQQRNTSQPNIIQQQQPRADPAQILERQLRELFDRVDRDHDGGLTEDELATALINNDGTQFRSSTVRLMIRLFDKDGSGTIEFKEFFHLWNYILHWRKTFQKYDVDSNQKISFGEYQSALESFGYRLPTDIVLFIFQRFGDFNSNQPMSLRFDMFVESLVWLLRCTNIFKKFDTQGNGIATISFQDFVHEILSFI</sequence>
<dbReference type="Proteomes" id="UP000094112">
    <property type="component" value="Unassembled WGS sequence"/>
</dbReference>
<dbReference type="PROSITE" id="PS00018">
    <property type="entry name" value="EF_HAND_1"/>
    <property type="match status" value="1"/>
</dbReference>
<dbReference type="GO" id="GO:0005737">
    <property type="term" value="C:cytoplasm"/>
    <property type="evidence" value="ECO:0007669"/>
    <property type="project" value="UniProtKB-SubCell"/>
</dbReference>
<dbReference type="PANTHER" id="PTHR46212">
    <property type="entry name" value="PEFLIN"/>
    <property type="match status" value="1"/>
</dbReference>
<feature type="domain" description="EF-hand" evidence="7">
    <location>
        <begin position="103"/>
        <end position="138"/>
    </location>
</feature>
<dbReference type="AlphaFoldDB" id="A0A1E3P5H2"/>
<feature type="domain" description="EF-hand" evidence="7">
    <location>
        <begin position="170"/>
        <end position="205"/>
    </location>
</feature>